<comment type="caution">
    <text evidence="1">The sequence shown here is derived from an EMBL/GenBank/DDBJ whole genome shotgun (WGS) entry which is preliminary data.</text>
</comment>
<keyword evidence="2" id="KW-1185">Reference proteome</keyword>
<evidence type="ECO:0000313" key="1">
    <source>
        <dbReference type="EMBL" id="KAK8888914.1"/>
    </source>
</evidence>
<dbReference type="SUPFAM" id="SSF47473">
    <property type="entry name" value="EF-hand"/>
    <property type="match status" value="3"/>
</dbReference>
<name>A0ABR2KCR2_9EUKA</name>
<protein>
    <submittedName>
        <fullName evidence="1">EF-hand calcium-binding domain-containing protein 6</fullName>
    </submittedName>
</protein>
<dbReference type="PANTHER" id="PTHR20875:SF0">
    <property type="entry name" value="GH12158P"/>
    <property type="match status" value="1"/>
</dbReference>
<reference evidence="1 2" key="1">
    <citation type="submission" date="2024-04" db="EMBL/GenBank/DDBJ databases">
        <title>Tritrichomonas musculus Genome.</title>
        <authorList>
            <person name="Alves-Ferreira E."/>
            <person name="Grigg M."/>
            <person name="Lorenzi H."/>
            <person name="Galac M."/>
        </authorList>
    </citation>
    <scope>NUCLEOTIDE SEQUENCE [LARGE SCALE GENOMIC DNA]</scope>
    <source>
        <strain evidence="1 2">EAF2021</strain>
    </source>
</reference>
<proteinExistence type="predicted"/>
<dbReference type="InterPro" id="IPR011992">
    <property type="entry name" value="EF-hand-dom_pair"/>
</dbReference>
<dbReference type="Proteomes" id="UP001470230">
    <property type="component" value="Unassembled WGS sequence"/>
</dbReference>
<organism evidence="1 2">
    <name type="scientific">Tritrichomonas musculus</name>
    <dbReference type="NCBI Taxonomy" id="1915356"/>
    <lineage>
        <taxon>Eukaryota</taxon>
        <taxon>Metamonada</taxon>
        <taxon>Parabasalia</taxon>
        <taxon>Tritrichomonadida</taxon>
        <taxon>Tritrichomonadidae</taxon>
        <taxon>Tritrichomonas</taxon>
    </lineage>
</organism>
<evidence type="ECO:0000313" key="2">
    <source>
        <dbReference type="Proteomes" id="UP001470230"/>
    </source>
</evidence>
<dbReference type="Gene3D" id="1.10.238.10">
    <property type="entry name" value="EF-hand"/>
    <property type="match status" value="2"/>
</dbReference>
<accession>A0ABR2KCR2</accession>
<dbReference type="PANTHER" id="PTHR20875">
    <property type="entry name" value="EF-HAND CALCIUM-BINDING DOMAIN-CONTAINING PROTEIN 6-RELATED"/>
    <property type="match status" value="1"/>
</dbReference>
<dbReference type="EMBL" id="JAPFFF010000005">
    <property type="protein sequence ID" value="KAK8888914.1"/>
    <property type="molecule type" value="Genomic_DNA"/>
</dbReference>
<gene>
    <name evidence="1" type="ORF">M9Y10_033654</name>
</gene>
<sequence>MQNTSETNSHSNVNYPKLFDEIEIMCKRNQFSLKDVINDLDTKKEGRITRFKFEKVFNYLSIWMTKPILDQIIIEYTVFTNVVKNSVNKETGEVTKITQAVPLKDFHGATFVDTNKFVQDYETYIKSKTSQNNSATFSVSTSKKKTSPSQAMASTTSSSATSTSIDMPTINDLIRFGNSLKFQNTSIQEVMESFDTYHIGHVPVNKFLNGFGMNNLTKKLAQAYKRPPTNDVYYFELQKDVEKALKNNENSKTNSGNLNSMSQSNTLIVDEDNNYTYNGQSMPEFFVDFCHQLRVKGIDPYSTLSVYDKHKKQSILPCHFLASFMNFDPKFSPPQIQLLKDIFLNDENKFDYMSFCEAVDYENSKYEEELEKVSSKLSQKSLSHGKELNTKDVNDVLQKIKERIEIRHALLGDIIESYDPRKTGKIQTKVFFKILEKERYELDAADQKAIIEEFSDPNGQYIVYKPFVIAVSPPKRKGVVATPQTVMDRLKDYLNSALKISIKPLLLRLDTEKSGYVNFRQLLAVFSNISFDINNHERRALLNKVGDQINIESFCDQVDYLPPATLFDNQASKEEDEDDDDEIPTKEVLDALARLYSIVLAEQNRIDLLDEFQRFTSSVDGLMNISQFRSSLLNVPSLERIPPEDVSLFTSYYTSPPQNMVDLKKFISDLTKFGPDQLKMEPSLSLYPASFLQKGGAATNRSQLSPTQKTSQRFQHSSNYQASDNVISAFTYSSPLVKSKTQSSDQSTATVNLNNSFDLSTNLNSDDFENVSYFLRRLKVYLVKKELNSISLFLMYDSSRNGYVLKDRVGKILSSIYFEYTNEELQQVLLAFQSQRMKNCFNYKRFVNVLENAKTNVDDLRSLRVKPIDEDPMNHPQNYELASLINTLHAKLSERHKRAEFAFYDVVDKTVSADEFRERIGNYGLIIPLSQVQLLIENYRANLNNDIDWKRFCSDVNSIRTVEPPRL</sequence>
<dbReference type="InterPro" id="IPR052603">
    <property type="entry name" value="EFCB6"/>
</dbReference>